<accession>A0A6J5R2S5</accession>
<dbReference type="EMBL" id="LR797117">
    <property type="protein sequence ID" value="CAB4187851.1"/>
    <property type="molecule type" value="Genomic_DNA"/>
</dbReference>
<evidence type="ECO:0000313" key="1">
    <source>
        <dbReference type="EMBL" id="CAB4187851.1"/>
    </source>
</evidence>
<reference evidence="1" key="1">
    <citation type="submission" date="2020-05" db="EMBL/GenBank/DDBJ databases">
        <authorList>
            <person name="Chiriac C."/>
            <person name="Salcher M."/>
            <person name="Ghai R."/>
            <person name="Kavagutti S V."/>
        </authorList>
    </citation>
    <scope>NUCLEOTIDE SEQUENCE</scope>
</reference>
<protein>
    <submittedName>
        <fullName evidence="1">Uncharacterized protein</fullName>
    </submittedName>
</protein>
<proteinExistence type="predicted"/>
<gene>
    <name evidence="1" type="ORF">UFOVP1166_3</name>
</gene>
<organism evidence="1">
    <name type="scientific">uncultured Caudovirales phage</name>
    <dbReference type="NCBI Taxonomy" id="2100421"/>
    <lineage>
        <taxon>Viruses</taxon>
        <taxon>Duplodnaviria</taxon>
        <taxon>Heunggongvirae</taxon>
        <taxon>Uroviricota</taxon>
        <taxon>Caudoviricetes</taxon>
        <taxon>Peduoviridae</taxon>
        <taxon>Maltschvirus</taxon>
        <taxon>Maltschvirus maltsch</taxon>
    </lineage>
</organism>
<sequence length="81" mass="9121">MTSTGHTLTEAQREVLLAAYASGEGCWAYDGPWVHGSKMETARICDQLRHLGLMEGRIYDYTLTPLGREWAGAYQIKEDDQ</sequence>
<name>A0A6J5R2S5_9CAUD</name>